<reference evidence="2" key="1">
    <citation type="journal article" date="2023" name="Mol. Phylogenet. Evol.">
        <title>Genome-scale phylogeny and comparative genomics of the fungal order Sordariales.</title>
        <authorList>
            <person name="Hensen N."/>
            <person name="Bonometti L."/>
            <person name="Westerberg I."/>
            <person name="Brannstrom I.O."/>
            <person name="Guillou S."/>
            <person name="Cros-Aarteil S."/>
            <person name="Calhoun S."/>
            <person name="Haridas S."/>
            <person name="Kuo A."/>
            <person name="Mondo S."/>
            <person name="Pangilinan J."/>
            <person name="Riley R."/>
            <person name="LaButti K."/>
            <person name="Andreopoulos B."/>
            <person name="Lipzen A."/>
            <person name="Chen C."/>
            <person name="Yan M."/>
            <person name="Daum C."/>
            <person name="Ng V."/>
            <person name="Clum A."/>
            <person name="Steindorff A."/>
            <person name="Ohm R.A."/>
            <person name="Martin F."/>
            <person name="Silar P."/>
            <person name="Natvig D.O."/>
            <person name="Lalanne C."/>
            <person name="Gautier V."/>
            <person name="Ament-Velasquez S.L."/>
            <person name="Kruys A."/>
            <person name="Hutchinson M.I."/>
            <person name="Powell A.J."/>
            <person name="Barry K."/>
            <person name="Miller A.N."/>
            <person name="Grigoriev I.V."/>
            <person name="Debuchy R."/>
            <person name="Gladieux P."/>
            <person name="Hiltunen Thoren M."/>
            <person name="Johannesson H."/>
        </authorList>
    </citation>
    <scope>NUCLEOTIDE SEQUENCE</scope>
    <source>
        <strain evidence="2">CBS 123565</strain>
    </source>
</reference>
<gene>
    <name evidence="2" type="ORF">BT67DRAFT_436550</name>
</gene>
<keyword evidence="3" id="KW-1185">Reference proteome</keyword>
<evidence type="ECO:0000313" key="3">
    <source>
        <dbReference type="Proteomes" id="UP001304895"/>
    </source>
</evidence>
<protein>
    <submittedName>
        <fullName evidence="2">Uncharacterized protein</fullName>
    </submittedName>
</protein>
<feature type="region of interest" description="Disordered" evidence="1">
    <location>
        <begin position="136"/>
        <end position="337"/>
    </location>
</feature>
<feature type="compositionally biased region" description="Pro residues" evidence="1">
    <location>
        <begin position="172"/>
        <end position="189"/>
    </location>
</feature>
<accession>A0AAN6UE05</accession>
<comment type="caution">
    <text evidence="2">The sequence shown here is derived from an EMBL/GenBank/DDBJ whole genome shotgun (WGS) entry which is preliminary data.</text>
</comment>
<feature type="compositionally biased region" description="Polar residues" evidence="1">
    <location>
        <begin position="205"/>
        <end position="221"/>
    </location>
</feature>
<sequence>MEALVLNLPQLTPQQQADPYAMITINGVSVQLWQVAHIYGLAYDIPRLAVRSGASSSDFRRWHPRPRGPRTVSAAAASPARGQLSSCDSPTLPPHDPTTRKSKRQVSRACGRGGRVDTSTRDLHCLLDDLIDGAWSDDEGGPSGGCATAAPDTPDTPRLGTRPSDGQTSAEPPGPPPTRPLPPAPPPPSLSSVLHGQGHRRTHSRVPSTANFSRPLRSQTIPPAHRDTAGIQPGNGQSVTPPMPGSQPCANAQVRDASVLMPRLNQPATADGPGTAVVGSRPRDSGADEHIRRQQDTDVSKHWKDRPPGLPRLPPAPPLPRLPPPLPPPLPLPLPPKPPFQQLVYRQHGTVLTEVRPDVPPKAPQLPHQRQRHGQAAPTGNPLPGIPRPAFDMAMPETRPLTPPPQEDEGLKSRWSPDSSPEQTAMRRVKRVLSFAMLRRKS</sequence>
<evidence type="ECO:0000313" key="2">
    <source>
        <dbReference type="EMBL" id="KAK4131029.1"/>
    </source>
</evidence>
<feature type="compositionally biased region" description="Pro residues" evidence="1">
    <location>
        <begin position="308"/>
        <end position="337"/>
    </location>
</feature>
<proteinExistence type="predicted"/>
<feature type="region of interest" description="Disordered" evidence="1">
    <location>
        <begin position="54"/>
        <end position="119"/>
    </location>
</feature>
<feature type="compositionally biased region" description="Basic and acidic residues" evidence="1">
    <location>
        <begin position="281"/>
        <end position="307"/>
    </location>
</feature>
<name>A0AAN6UE05_9PEZI</name>
<dbReference type="Proteomes" id="UP001304895">
    <property type="component" value="Unassembled WGS sequence"/>
</dbReference>
<organism evidence="2 3">
    <name type="scientific">Trichocladium antarcticum</name>
    <dbReference type="NCBI Taxonomy" id="1450529"/>
    <lineage>
        <taxon>Eukaryota</taxon>
        <taxon>Fungi</taxon>
        <taxon>Dikarya</taxon>
        <taxon>Ascomycota</taxon>
        <taxon>Pezizomycotina</taxon>
        <taxon>Sordariomycetes</taxon>
        <taxon>Sordariomycetidae</taxon>
        <taxon>Sordariales</taxon>
        <taxon>Chaetomiaceae</taxon>
        <taxon>Trichocladium</taxon>
    </lineage>
</organism>
<feature type="region of interest" description="Disordered" evidence="1">
    <location>
        <begin position="357"/>
        <end position="427"/>
    </location>
</feature>
<evidence type="ECO:0000256" key="1">
    <source>
        <dbReference type="SAM" id="MobiDB-lite"/>
    </source>
</evidence>
<dbReference type="AlphaFoldDB" id="A0AAN6UE05"/>
<reference evidence="2" key="2">
    <citation type="submission" date="2023-05" db="EMBL/GenBank/DDBJ databases">
        <authorList>
            <consortium name="Lawrence Berkeley National Laboratory"/>
            <person name="Steindorff A."/>
            <person name="Hensen N."/>
            <person name="Bonometti L."/>
            <person name="Westerberg I."/>
            <person name="Brannstrom I.O."/>
            <person name="Guillou S."/>
            <person name="Cros-Aarteil S."/>
            <person name="Calhoun S."/>
            <person name="Haridas S."/>
            <person name="Kuo A."/>
            <person name="Mondo S."/>
            <person name="Pangilinan J."/>
            <person name="Riley R."/>
            <person name="Labutti K."/>
            <person name="Andreopoulos B."/>
            <person name="Lipzen A."/>
            <person name="Chen C."/>
            <person name="Yanf M."/>
            <person name="Daum C."/>
            <person name="Ng V."/>
            <person name="Clum A."/>
            <person name="Ohm R."/>
            <person name="Martin F."/>
            <person name="Silar P."/>
            <person name="Natvig D."/>
            <person name="Lalanne C."/>
            <person name="Gautier V."/>
            <person name="Ament-Velasquez S.L."/>
            <person name="Kruys A."/>
            <person name="Hutchinson M.I."/>
            <person name="Powell A.J."/>
            <person name="Barry K."/>
            <person name="Miller A.N."/>
            <person name="Grigoriev I.V."/>
            <person name="Debuchy R."/>
            <person name="Gladieux P."/>
            <person name="Thoren M.H."/>
            <person name="Johannesson H."/>
        </authorList>
    </citation>
    <scope>NUCLEOTIDE SEQUENCE</scope>
    <source>
        <strain evidence="2">CBS 123565</strain>
    </source>
</reference>
<dbReference type="EMBL" id="MU853428">
    <property type="protein sequence ID" value="KAK4131029.1"/>
    <property type="molecule type" value="Genomic_DNA"/>
</dbReference>